<protein>
    <submittedName>
        <fullName evidence="3">Filamentous hemagglutinin N-terminal domain-containing protein</fullName>
    </submittedName>
</protein>
<dbReference type="InterPro" id="IPR011050">
    <property type="entry name" value="Pectin_lyase_fold/virulence"/>
</dbReference>
<dbReference type="EMBL" id="CP130144">
    <property type="protein sequence ID" value="WNZ47745.1"/>
    <property type="molecule type" value="Genomic_DNA"/>
</dbReference>
<accession>A0AA96WY08</accession>
<evidence type="ECO:0000259" key="2">
    <source>
        <dbReference type="SMART" id="SM00912"/>
    </source>
</evidence>
<sequence length="886" mass="91291">MKQIQCSLCVLCCSLVTPQKLLAQIVPDGTLPQPSIVNQNIITGGTASGATLFHSFQTFSILTGGAAQFLPTAGIQNIVTRVTGTERSTMDGLLAVNGTANFFLINPNGITFGQNAQLGMNGSFYASTANSVKFSDGSEFSAKNPKAPPLLTISTPIGLQFGDRPGSIDQIGSRLLVPPGQTLALFGGDVRVDGGSLTANSGKISLKTVSRPEYVSLSEPRNFQDGNLEILNQAQLDTSGLGGGRVEIDAGNVLLSNARILSLTVGDQTGQGISIRSQQLQAQDGTRIDATTTGSGKGGDIDINVADSLVLRGISPLFYQKELAAILQTGTLDVNSPLIAIANATFGTGQGGNISMAADQIQLENGIGMGTATTQSGQGGMINLQAREIRIVNGTILNSAFRDSTGAAGDLNIQADLLTLREGSAITTSTFGQGNSGNITLKIRDALVLAETPKGSINQTVIASNALGGERGRAGNITIETGRLALTDGAGISTGSSGTSGQRLISQIGGQGGNLTIFAMESIELSGISEVLANGTQTTSYLGTGTATTSPGGNLFIQAPVVRVLDGAAISAGSAGLGRVGNLTINAKRVEVSGRKNDSVSRIEASTGNSATFPSNPIVFADAGDLNLNVQELLLREGGTITVENSGTGKAGNLRIVANRIYLDRAASINARTGDAGGGNVNLRSRLILLRRGSNIQTDANRSNGGNITINSGLLLAVPSENSNITATAERGRGGNINITAQGIFGFQQSRSLTSKSDITASSSSKILDGTVTLTTFGTEPKVTTELPVTTIDSSARIAPACGRLAKNNQFVMTERGGLEPPISEVVQSTPLWVDERGGKTIKDQIEPTAIAEATRWIRQSDGTIALVAAAPYPQTTIDCSAGESK</sequence>
<dbReference type="SMART" id="SM00912">
    <property type="entry name" value="Haemagg_act"/>
    <property type="match status" value="1"/>
</dbReference>
<organism evidence="3">
    <name type="scientific">Leptolyngbya boryana CZ1</name>
    <dbReference type="NCBI Taxonomy" id="3060204"/>
    <lineage>
        <taxon>Bacteria</taxon>
        <taxon>Bacillati</taxon>
        <taxon>Cyanobacteriota</taxon>
        <taxon>Cyanophyceae</taxon>
        <taxon>Leptolyngbyales</taxon>
        <taxon>Leptolyngbyaceae</taxon>
        <taxon>Leptolyngbya group</taxon>
        <taxon>Leptolyngbya</taxon>
    </lineage>
</organism>
<reference evidence="3" key="2">
    <citation type="submission" date="2023-07" db="EMBL/GenBank/DDBJ databases">
        <authorList>
            <person name="Bai X.-H."/>
            <person name="Wang H.-H."/>
            <person name="Wang J."/>
            <person name="Ma M.-Y."/>
            <person name="Hu H.-H."/>
            <person name="Song Z.-L."/>
            <person name="Ma H.-G."/>
            <person name="Fan Y."/>
            <person name="Du C.-Y."/>
            <person name="Xu J.-C."/>
        </authorList>
    </citation>
    <scope>NUCLEOTIDE SEQUENCE</scope>
    <source>
        <strain evidence="3">CZ1</strain>
    </source>
</reference>
<proteinExistence type="predicted"/>
<dbReference type="RefSeq" id="WP_316428288.1">
    <property type="nucleotide sequence ID" value="NZ_CP130144.1"/>
</dbReference>
<dbReference type="NCBIfam" id="TIGR01901">
    <property type="entry name" value="adhes_NPXG"/>
    <property type="match status" value="1"/>
</dbReference>
<gene>
    <name evidence="3" type="ORF">Q2T42_07855</name>
</gene>
<keyword evidence="1" id="KW-0732">Signal</keyword>
<evidence type="ECO:0000256" key="1">
    <source>
        <dbReference type="SAM" id="SignalP"/>
    </source>
</evidence>
<feature type="signal peptide" evidence="1">
    <location>
        <begin position="1"/>
        <end position="23"/>
    </location>
</feature>
<feature type="domain" description="Filamentous haemagglutinin FhaB/tRNA nuclease CdiA-like TPS" evidence="2">
    <location>
        <begin position="28"/>
        <end position="135"/>
    </location>
</feature>
<feature type="chain" id="PRO_5041713454" evidence="1">
    <location>
        <begin position="24"/>
        <end position="886"/>
    </location>
</feature>
<dbReference type="AlphaFoldDB" id="A0AA96WY08"/>
<dbReference type="SUPFAM" id="SSF51126">
    <property type="entry name" value="Pectin lyase-like"/>
    <property type="match status" value="2"/>
</dbReference>
<reference evidence="3" key="1">
    <citation type="journal article" date="2023" name="Plants (Basel)">
        <title>Genomic Analysis of Leptolyngbya boryana CZ1 Reveals Efficient Carbon Fixation Modules.</title>
        <authorList>
            <person name="Bai X."/>
            <person name="Wang H."/>
            <person name="Cheng W."/>
            <person name="Wang J."/>
            <person name="Ma M."/>
            <person name="Hu H."/>
            <person name="Song Z."/>
            <person name="Ma H."/>
            <person name="Fan Y."/>
            <person name="Du C."/>
            <person name="Xu J."/>
        </authorList>
    </citation>
    <scope>NUCLEOTIDE SEQUENCE</scope>
    <source>
        <strain evidence="3">CZ1</strain>
    </source>
</reference>
<name>A0AA96WY08_LEPBY</name>
<dbReference type="Pfam" id="PF05860">
    <property type="entry name" value="TPS"/>
    <property type="match status" value="1"/>
</dbReference>
<evidence type="ECO:0000313" key="3">
    <source>
        <dbReference type="EMBL" id="WNZ47745.1"/>
    </source>
</evidence>
<dbReference type="Gene3D" id="2.160.20.10">
    <property type="entry name" value="Single-stranded right-handed beta-helix, Pectin lyase-like"/>
    <property type="match status" value="3"/>
</dbReference>
<dbReference type="InterPro" id="IPR008638">
    <property type="entry name" value="FhaB/CdiA-like_TPS"/>
</dbReference>
<dbReference type="InterPro" id="IPR012334">
    <property type="entry name" value="Pectin_lyas_fold"/>
</dbReference>